<dbReference type="Pfam" id="PF09749">
    <property type="entry name" value="HVSL"/>
    <property type="match status" value="1"/>
</dbReference>
<dbReference type="PANTHER" id="PTHR13522:SF3">
    <property type="entry name" value="U6 SNRNA PHOSPHODIESTERASE 1"/>
    <property type="match status" value="1"/>
</dbReference>
<accession>A0A3F2RXB4</accession>
<dbReference type="InterPro" id="IPR027521">
    <property type="entry name" value="Usb1"/>
</dbReference>
<organism evidence="9 10">
    <name type="scientific">Phytophthora kernoviae</name>
    <dbReference type="NCBI Taxonomy" id="325452"/>
    <lineage>
        <taxon>Eukaryota</taxon>
        <taxon>Sar</taxon>
        <taxon>Stramenopiles</taxon>
        <taxon>Oomycota</taxon>
        <taxon>Peronosporomycetes</taxon>
        <taxon>Peronosporales</taxon>
        <taxon>Peronosporaceae</taxon>
        <taxon>Phytophthora</taxon>
    </lineage>
</organism>
<keyword evidence="3" id="KW-0456">Lyase</keyword>
<dbReference type="EMBL" id="MBAD02001072">
    <property type="protein sequence ID" value="RLN59065.1"/>
    <property type="molecule type" value="Genomic_DNA"/>
</dbReference>
<evidence type="ECO:0000256" key="4">
    <source>
        <dbReference type="ARBA" id="ARBA00023242"/>
    </source>
</evidence>
<evidence type="ECO:0000256" key="3">
    <source>
        <dbReference type="ARBA" id="ARBA00023239"/>
    </source>
</evidence>
<name>A0A3F2RXB4_9STRA</name>
<sequence length="196" mass="21923">MESIAAAYGSSSESSNNSSSEEEEGSPSEDESIANGAVHVGAKRKRSDEPQWTRAFPHVDGNWPSHVRINIPVNQKLRDLATGIIKRAQKLVGDAVNVVPCEELEVGNDEQGLHLSLSRPFVLKYDQIDGFVDALRAALKWRHCVTLQQELVLVNDEKTRSFLALRVSEGEQNFSQLLRSVDQCLKRFNQPSYYEV</sequence>
<dbReference type="GO" id="GO:0034477">
    <property type="term" value="P:U6 snRNA 3'-end processing"/>
    <property type="evidence" value="ECO:0007669"/>
    <property type="project" value="InterPro"/>
</dbReference>
<evidence type="ECO:0000256" key="7">
    <source>
        <dbReference type="SAM" id="MobiDB-lite"/>
    </source>
</evidence>
<evidence type="ECO:0000313" key="8">
    <source>
        <dbReference type="EMBL" id="RLN59065.1"/>
    </source>
</evidence>
<feature type="region of interest" description="Disordered" evidence="7">
    <location>
        <begin position="1"/>
        <end position="57"/>
    </location>
</feature>
<evidence type="ECO:0000256" key="1">
    <source>
        <dbReference type="ARBA" id="ARBA00022722"/>
    </source>
</evidence>
<feature type="compositionally biased region" description="Acidic residues" evidence="7">
    <location>
        <begin position="20"/>
        <end position="32"/>
    </location>
</feature>
<dbReference type="AlphaFoldDB" id="A0A3F2RXB4"/>
<keyword evidence="1" id="KW-0540">Nuclease</keyword>
<evidence type="ECO:0000256" key="2">
    <source>
        <dbReference type="ARBA" id="ARBA00022801"/>
    </source>
</evidence>
<reference evidence="10 11" key="1">
    <citation type="submission" date="2018-07" db="EMBL/GenBank/DDBJ databases">
        <title>Genome sequencing of oomycete isolates from Chile give support for New Zealand origin for Phytophthora kernoviae and make available the first Nothophytophthora sp. genome.</title>
        <authorList>
            <person name="Studholme D.J."/>
            <person name="Sanfuentes E."/>
            <person name="Panda P."/>
            <person name="Hill R."/>
            <person name="Sambles C."/>
            <person name="Grant M."/>
            <person name="Williams N.M."/>
            <person name="Mcdougal R.L."/>
        </authorList>
    </citation>
    <scope>NUCLEOTIDE SEQUENCE [LARGE SCALE GENOMIC DNA]</scope>
    <source>
        <strain evidence="9">Chile6</strain>
        <strain evidence="8">Chile7</strain>
    </source>
</reference>
<evidence type="ECO:0000256" key="5">
    <source>
        <dbReference type="ARBA" id="ARBA00029543"/>
    </source>
</evidence>
<feature type="compositionally biased region" description="Low complexity" evidence="7">
    <location>
        <begin position="9"/>
        <end position="19"/>
    </location>
</feature>
<evidence type="ECO:0000313" key="9">
    <source>
        <dbReference type="EMBL" id="RLN66018.1"/>
    </source>
</evidence>
<dbReference type="Proteomes" id="UP000284657">
    <property type="component" value="Unassembled WGS sequence"/>
</dbReference>
<dbReference type="GO" id="GO:0016829">
    <property type="term" value="F:lyase activity"/>
    <property type="evidence" value="ECO:0007669"/>
    <property type="project" value="UniProtKB-KW"/>
</dbReference>
<comment type="caution">
    <text evidence="9">The sequence shown here is derived from an EMBL/GenBank/DDBJ whole genome shotgun (WGS) entry which is preliminary data.</text>
</comment>
<protein>
    <recommendedName>
        <fullName evidence="5">U6 snRNA phosphodiesterase 1</fullName>
    </recommendedName>
    <alternativeName>
        <fullName evidence="6">3'-5' RNA exonuclease USB1</fullName>
    </alternativeName>
</protein>
<keyword evidence="2" id="KW-0378">Hydrolase</keyword>
<keyword evidence="4" id="KW-0539">Nucleus</keyword>
<evidence type="ECO:0000313" key="10">
    <source>
        <dbReference type="Proteomes" id="UP000277300"/>
    </source>
</evidence>
<dbReference type="Gene3D" id="3.90.1140.10">
    <property type="entry name" value="Cyclic phosphodiesterase"/>
    <property type="match status" value="1"/>
</dbReference>
<dbReference type="Proteomes" id="UP000277300">
    <property type="component" value="Unassembled WGS sequence"/>
</dbReference>
<dbReference type="GO" id="GO:0005634">
    <property type="term" value="C:nucleus"/>
    <property type="evidence" value="ECO:0007669"/>
    <property type="project" value="TreeGrafter"/>
</dbReference>
<evidence type="ECO:0000256" key="6">
    <source>
        <dbReference type="ARBA" id="ARBA00030030"/>
    </source>
</evidence>
<dbReference type="EMBL" id="MBDO02000043">
    <property type="protein sequence ID" value="RLN66018.1"/>
    <property type="molecule type" value="Genomic_DNA"/>
</dbReference>
<dbReference type="PANTHER" id="PTHR13522">
    <property type="entry name" value="U6 SNRNA PHOSPHODIESTERASE 1"/>
    <property type="match status" value="1"/>
</dbReference>
<gene>
    <name evidence="8" type="ORF">BBJ29_003107</name>
    <name evidence="9" type="ORF">BBP00_00002483</name>
</gene>
<dbReference type="GO" id="GO:0000175">
    <property type="term" value="F:3'-5'-RNA exonuclease activity"/>
    <property type="evidence" value="ECO:0007669"/>
    <property type="project" value="TreeGrafter"/>
</dbReference>
<evidence type="ECO:0000313" key="11">
    <source>
        <dbReference type="Proteomes" id="UP000284657"/>
    </source>
</evidence>
<proteinExistence type="predicted"/>
<dbReference type="OrthoDB" id="49151at2759"/>